<dbReference type="NCBIfam" id="TIGR02937">
    <property type="entry name" value="sigma70-ECF"/>
    <property type="match status" value="1"/>
</dbReference>
<dbReference type="SUPFAM" id="SSF88659">
    <property type="entry name" value="Sigma3 and sigma4 domains of RNA polymerase sigma factors"/>
    <property type="match status" value="1"/>
</dbReference>
<evidence type="ECO:0000259" key="7">
    <source>
        <dbReference type="Pfam" id="PF08281"/>
    </source>
</evidence>
<dbReference type="InterPro" id="IPR013325">
    <property type="entry name" value="RNA_pol_sigma_r2"/>
</dbReference>
<dbReference type="PANTHER" id="PTHR43133:SF8">
    <property type="entry name" value="RNA POLYMERASE SIGMA FACTOR HI_1459-RELATED"/>
    <property type="match status" value="1"/>
</dbReference>
<evidence type="ECO:0000313" key="8">
    <source>
        <dbReference type="EMBL" id="MDI4649933.1"/>
    </source>
</evidence>
<dbReference type="PANTHER" id="PTHR43133">
    <property type="entry name" value="RNA POLYMERASE ECF-TYPE SIGMA FACTO"/>
    <property type="match status" value="1"/>
</dbReference>
<evidence type="ECO:0000313" key="9">
    <source>
        <dbReference type="Proteomes" id="UP001161691"/>
    </source>
</evidence>
<dbReference type="CDD" id="cd06171">
    <property type="entry name" value="Sigma70_r4"/>
    <property type="match status" value="1"/>
</dbReference>
<dbReference type="RefSeq" id="WP_282912536.1">
    <property type="nucleotide sequence ID" value="NZ_JAGRPV010000001.1"/>
</dbReference>
<dbReference type="InterPro" id="IPR013249">
    <property type="entry name" value="RNA_pol_sigma70_r4_t2"/>
</dbReference>
<comment type="similarity">
    <text evidence="1">Belongs to the sigma-70 factor family. ECF subfamily.</text>
</comment>
<evidence type="ECO:0000256" key="3">
    <source>
        <dbReference type="ARBA" id="ARBA00023082"/>
    </source>
</evidence>
<name>A0ABT6TSU9_9BACL</name>
<dbReference type="InterPro" id="IPR039425">
    <property type="entry name" value="RNA_pol_sigma-70-like"/>
</dbReference>
<dbReference type="Gene3D" id="1.10.10.10">
    <property type="entry name" value="Winged helix-like DNA-binding domain superfamily/Winged helix DNA-binding domain"/>
    <property type="match status" value="1"/>
</dbReference>
<comment type="caution">
    <text evidence="8">The sequence shown here is derived from an EMBL/GenBank/DDBJ whole genome shotgun (WGS) entry which is preliminary data.</text>
</comment>
<dbReference type="Proteomes" id="UP001161691">
    <property type="component" value="Unassembled WGS sequence"/>
</dbReference>
<feature type="domain" description="RNA polymerase sigma-70 region 2" evidence="6">
    <location>
        <begin position="11"/>
        <end position="80"/>
    </location>
</feature>
<keyword evidence="9" id="KW-1185">Reference proteome</keyword>
<evidence type="ECO:0000256" key="4">
    <source>
        <dbReference type="ARBA" id="ARBA00023125"/>
    </source>
</evidence>
<evidence type="ECO:0000256" key="2">
    <source>
        <dbReference type="ARBA" id="ARBA00023015"/>
    </source>
</evidence>
<accession>A0ABT6TSU9</accession>
<evidence type="ECO:0000256" key="5">
    <source>
        <dbReference type="ARBA" id="ARBA00023163"/>
    </source>
</evidence>
<reference evidence="8" key="1">
    <citation type="submission" date="2023-04" db="EMBL/GenBank/DDBJ databases">
        <title>Comparative genomic analysis of Cohnella hashimotonis sp. nov., isolated from the International Space Station.</title>
        <authorList>
            <person name="Venkateswaran K."/>
            <person name="Simpson A."/>
        </authorList>
    </citation>
    <scope>NUCLEOTIDE SEQUENCE</scope>
    <source>
        <strain evidence="8">F6_2S_P_1</strain>
    </source>
</reference>
<dbReference type="Pfam" id="PF04542">
    <property type="entry name" value="Sigma70_r2"/>
    <property type="match status" value="1"/>
</dbReference>
<evidence type="ECO:0000259" key="6">
    <source>
        <dbReference type="Pfam" id="PF04542"/>
    </source>
</evidence>
<dbReference type="Gene3D" id="1.10.1740.10">
    <property type="match status" value="1"/>
</dbReference>
<proteinExistence type="inferred from homology"/>
<dbReference type="InterPro" id="IPR036388">
    <property type="entry name" value="WH-like_DNA-bd_sf"/>
</dbReference>
<dbReference type="InterPro" id="IPR007627">
    <property type="entry name" value="RNA_pol_sigma70_r2"/>
</dbReference>
<feature type="domain" description="RNA polymerase sigma factor 70 region 4 type 2" evidence="7">
    <location>
        <begin position="107"/>
        <end position="157"/>
    </location>
</feature>
<protein>
    <submittedName>
        <fullName evidence="8">Sigma-70 family RNA polymerase sigma factor</fullName>
    </submittedName>
</protein>
<gene>
    <name evidence="8" type="ORF">KB449_33705</name>
</gene>
<organism evidence="8 9">
    <name type="scientific">Cohnella hashimotonis</name>
    <dbReference type="NCBI Taxonomy" id="2826895"/>
    <lineage>
        <taxon>Bacteria</taxon>
        <taxon>Bacillati</taxon>
        <taxon>Bacillota</taxon>
        <taxon>Bacilli</taxon>
        <taxon>Bacillales</taxon>
        <taxon>Paenibacillaceae</taxon>
        <taxon>Cohnella</taxon>
    </lineage>
</organism>
<keyword evidence="3" id="KW-0731">Sigma factor</keyword>
<keyword evidence="4" id="KW-0238">DNA-binding</keyword>
<sequence length="179" mass="20484">MDIAKAEAQRLYEENAVYIYRLVLMLTKSRALAEDITQDVFMQAFRKYGSFDPQRTGSARPWLSRIAINQTRNSLRKNRWLSLIGHTPERAAPDSIEDVVLSDERDRELWREVLGLSLKTREVVTLHFYGGMTLQETADLLGIPLGTCKSRLHSALNNLRARLPNKDRYFAYGSGGSHE</sequence>
<keyword evidence="5" id="KW-0804">Transcription</keyword>
<evidence type="ECO:0000256" key="1">
    <source>
        <dbReference type="ARBA" id="ARBA00010641"/>
    </source>
</evidence>
<keyword evidence="2" id="KW-0805">Transcription regulation</keyword>
<dbReference type="InterPro" id="IPR013324">
    <property type="entry name" value="RNA_pol_sigma_r3/r4-like"/>
</dbReference>
<dbReference type="Pfam" id="PF08281">
    <property type="entry name" value="Sigma70_r4_2"/>
    <property type="match status" value="1"/>
</dbReference>
<dbReference type="InterPro" id="IPR014284">
    <property type="entry name" value="RNA_pol_sigma-70_dom"/>
</dbReference>
<dbReference type="EMBL" id="JAGRPV010000001">
    <property type="protein sequence ID" value="MDI4649933.1"/>
    <property type="molecule type" value="Genomic_DNA"/>
</dbReference>
<dbReference type="SUPFAM" id="SSF88946">
    <property type="entry name" value="Sigma2 domain of RNA polymerase sigma factors"/>
    <property type="match status" value="1"/>
</dbReference>